<dbReference type="InterPro" id="IPR019734">
    <property type="entry name" value="TPR_rpt"/>
</dbReference>
<dbReference type="OrthoDB" id="5498988at2"/>
<proteinExistence type="predicted"/>
<dbReference type="Proteomes" id="UP000249799">
    <property type="component" value="Chromosome"/>
</dbReference>
<sequence>MLALMSMAIGCGSNRPVAHWDQKVLAVGRAHDAGKIDQAERDYLRLLKNPPSEDARRFVLTELAKISAQREDWGEALKRYKMVYAEGIDDEASATAHYRTGIILDEHFGEHERALKMRRDTITRFPRSVAAEMAVRDHAVYYKKAGDFEAMKRDFNQLASKVKGEPALGTLLFAAAHQLHKAGRTSEALPYYRRVWTEDPDGHLADDSLWEAAQIYEKRQDWPNAIAVYRKAAGLLQSAWFMGNDNSPWANDARRNLGYIYMLFLDDYPAALREFDQFLVDFPDGLLTDDVAWDRVHVLRLMHGQTAFEEAMREFAKQYPESRYIREVKRRLGEEAVQ</sequence>
<dbReference type="InterPro" id="IPR011990">
    <property type="entry name" value="TPR-like_helical_dom_sf"/>
</dbReference>
<dbReference type="Gene3D" id="1.25.40.10">
    <property type="entry name" value="Tetratricopeptide repeat domain"/>
    <property type="match status" value="3"/>
</dbReference>
<evidence type="ECO:0000313" key="1">
    <source>
        <dbReference type="EMBL" id="AWV89162.1"/>
    </source>
</evidence>
<keyword evidence="2" id="KW-1185">Reference proteome</keyword>
<organism evidence="1 2">
    <name type="scientific">Bradymonas sediminis</name>
    <dbReference type="NCBI Taxonomy" id="1548548"/>
    <lineage>
        <taxon>Bacteria</taxon>
        <taxon>Deltaproteobacteria</taxon>
        <taxon>Bradymonadales</taxon>
        <taxon>Bradymonadaceae</taxon>
        <taxon>Bradymonas</taxon>
    </lineage>
</organism>
<dbReference type="AlphaFoldDB" id="A0A2Z4FJR7"/>
<accession>A0A2Z4FJR7</accession>
<dbReference type="KEGG" id="bsed:DN745_07350"/>
<protein>
    <submittedName>
        <fullName evidence="1">Uncharacterized protein</fullName>
    </submittedName>
</protein>
<reference evidence="1 2" key="1">
    <citation type="submission" date="2018-06" db="EMBL/GenBank/DDBJ databases">
        <title>Lujinxingia sediminis gen. nov. sp. nov., a new facultative anaerobic member of the class Deltaproteobacteria, and proposal of Lujinxingaceae fam. nov.</title>
        <authorList>
            <person name="Guo L.-Y."/>
            <person name="Li C.-M."/>
            <person name="Wang S."/>
            <person name="Du Z.-J."/>
        </authorList>
    </citation>
    <scope>NUCLEOTIDE SEQUENCE [LARGE SCALE GENOMIC DNA]</scope>
    <source>
        <strain evidence="1 2">FA350</strain>
    </source>
</reference>
<evidence type="ECO:0000313" key="2">
    <source>
        <dbReference type="Proteomes" id="UP000249799"/>
    </source>
</evidence>
<name>A0A2Z4FJR7_9DELT</name>
<dbReference type="Pfam" id="PF13176">
    <property type="entry name" value="TPR_7"/>
    <property type="match status" value="1"/>
</dbReference>
<dbReference type="EMBL" id="CP030032">
    <property type="protein sequence ID" value="AWV89162.1"/>
    <property type="molecule type" value="Genomic_DNA"/>
</dbReference>
<gene>
    <name evidence="1" type="ORF">DN745_07350</name>
</gene>
<dbReference type="SUPFAM" id="SSF48452">
    <property type="entry name" value="TPR-like"/>
    <property type="match status" value="2"/>
</dbReference>